<evidence type="ECO:0000256" key="4">
    <source>
        <dbReference type="ARBA" id="ARBA00022727"/>
    </source>
</evidence>
<evidence type="ECO:0000256" key="9">
    <source>
        <dbReference type="ARBA" id="ARBA00049535"/>
    </source>
</evidence>
<dbReference type="GO" id="GO:0006164">
    <property type="term" value="P:purine nucleotide biosynthetic process"/>
    <property type="evidence" value="ECO:0007669"/>
    <property type="project" value="TreeGrafter"/>
</dbReference>
<name>A0A5R9F600_9BACL</name>
<dbReference type="InterPro" id="IPR000836">
    <property type="entry name" value="PRTase_dom"/>
</dbReference>
<comment type="pathway">
    <text evidence="1 12">Metabolic intermediate biosynthesis; 5-phospho-alpha-D-ribose 1-diphosphate biosynthesis; 5-phospho-alpha-D-ribose 1-diphosphate from D-ribose 5-phosphate (route I): step 1/1.</text>
</comment>
<evidence type="ECO:0000256" key="3">
    <source>
        <dbReference type="ARBA" id="ARBA00022723"/>
    </source>
</evidence>
<evidence type="ECO:0000256" key="8">
    <source>
        <dbReference type="ARBA" id="ARBA00022842"/>
    </source>
</evidence>
<comment type="subunit">
    <text evidence="12">Homohexamer.</text>
</comment>
<dbReference type="GO" id="GO:0004749">
    <property type="term" value="F:ribose phosphate diphosphokinase activity"/>
    <property type="evidence" value="ECO:0007669"/>
    <property type="project" value="UniProtKB-UniRule"/>
</dbReference>
<dbReference type="NCBIfam" id="NF002320">
    <property type="entry name" value="PRK01259.1"/>
    <property type="match status" value="1"/>
</dbReference>
<dbReference type="GO" id="GO:0016301">
    <property type="term" value="F:kinase activity"/>
    <property type="evidence" value="ECO:0007669"/>
    <property type="project" value="UniProtKB-KW"/>
</dbReference>
<dbReference type="UniPathway" id="UPA00087">
    <property type="reaction ID" value="UER00172"/>
</dbReference>
<evidence type="ECO:0000256" key="6">
    <source>
        <dbReference type="ARBA" id="ARBA00022777"/>
    </source>
</evidence>
<comment type="catalytic activity">
    <reaction evidence="9 12">
        <text>D-ribose 5-phosphate + ATP = 5-phospho-alpha-D-ribose 1-diphosphate + AMP + H(+)</text>
        <dbReference type="Rhea" id="RHEA:15609"/>
        <dbReference type="ChEBI" id="CHEBI:15378"/>
        <dbReference type="ChEBI" id="CHEBI:30616"/>
        <dbReference type="ChEBI" id="CHEBI:58017"/>
        <dbReference type="ChEBI" id="CHEBI:78346"/>
        <dbReference type="ChEBI" id="CHEBI:456215"/>
        <dbReference type="EC" id="2.7.6.1"/>
    </reaction>
</comment>
<keyword evidence="3 12" id="KW-0479">Metal-binding</keyword>
<evidence type="ECO:0000256" key="12">
    <source>
        <dbReference type="HAMAP-Rule" id="MF_00583"/>
    </source>
</evidence>
<dbReference type="GO" id="GO:0005524">
    <property type="term" value="F:ATP binding"/>
    <property type="evidence" value="ECO:0007669"/>
    <property type="project" value="UniProtKB-KW"/>
</dbReference>
<dbReference type="HAMAP" id="MF_00583_B">
    <property type="entry name" value="RibP_PPkinase_B"/>
    <property type="match status" value="1"/>
</dbReference>
<dbReference type="SUPFAM" id="SSF53271">
    <property type="entry name" value="PRTase-like"/>
    <property type="match status" value="1"/>
</dbReference>
<comment type="function">
    <text evidence="10 12">Involved in the biosynthesis of the central metabolite phospho-alpha-D-ribosyl-1-pyrophosphate (PRPP) via the transfer of pyrophosphoryl group from ATP to 1-hydroxyl of ribose-5-phosphate (Rib-5-P).</text>
</comment>
<organism evidence="14 15">
    <name type="scientific">Exobacillus caeni</name>
    <dbReference type="NCBI Taxonomy" id="2574798"/>
    <lineage>
        <taxon>Bacteria</taxon>
        <taxon>Bacillati</taxon>
        <taxon>Bacillota</taxon>
        <taxon>Bacilli</taxon>
        <taxon>Bacillales</taxon>
        <taxon>Guptibacillaceae</taxon>
        <taxon>Exobacillus</taxon>
    </lineage>
</organism>
<proteinExistence type="inferred from homology"/>
<dbReference type="GO" id="GO:0002189">
    <property type="term" value="C:ribose phosphate diphosphokinase complex"/>
    <property type="evidence" value="ECO:0007669"/>
    <property type="project" value="TreeGrafter"/>
</dbReference>
<keyword evidence="15" id="KW-1185">Reference proteome</keyword>
<dbReference type="Pfam" id="PF14572">
    <property type="entry name" value="Pribosyl_synth"/>
    <property type="match status" value="1"/>
</dbReference>
<dbReference type="PANTHER" id="PTHR10210">
    <property type="entry name" value="RIBOSE-PHOSPHATE DIPHOSPHOKINASE FAMILY MEMBER"/>
    <property type="match status" value="1"/>
</dbReference>
<comment type="caution">
    <text evidence="14">The sequence shown here is derived from an EMBL/GenBank/DDBJ whole genome shotgun (WGS) entry which is preliminary data.</text>
</comment>
<keyword evidence="4 12" id="KW-0545">Nucleotide biosynthesis</keyword>
<dbReference type="InterPro" id="IPR037515">
    <property type="entry name" value="Rib-P_diPkinase_bac"/>
</dbReference>
<dbReference type="InterPro" id="IPR029099">
    <property type="entry name" value="Pribosyltran_N"/>
</dbReference>
<comment type="subcellular location">
    <subcellularLocation>
        <location evidence="12">Cytoplasm</location>
    </subcellularLocation>
</comment>
<keyword evidence="5 12" id="KW-0547">Nucleotide-binding</keyword>
<evidence type="ECO:0000259" key="13">
    <source>
        <dbReference type="Pfam" id="PF13793"/>
    </source>
</evidence>
<dbReference type="GO" id="GO:0006015">
    <property type="term" value="P:5-phosphoribose 1-diphosphate biosynthetic process"/>
    <property type="evidence" value="ECO:0007669"/>
    <property type="project" value="UniProtKB-UniRule"/>
</dbReference>
<feature type="domain" description="Ribose-phosphate pyrophosphokinase N-terminal" evidence="13">
    <location>
        <begin position="9"/>
        <end position="124"/>
    </location>
</feature>
<evidence type="ECO:0000313" key="14">
    <source>
        <dbReference type="EMBL" id="TLS38451.1"/>
    </source>
</evidence>
<feature type="binding site" evidence="12">
    <location>
        <begin position="100"/>
        <end position="101"/>
    </location>
    <ligand>
        <name>ATP</name>
        <dbReference type="ChEBI" id="CHEBI:30616"/>
    </ligand>
</feature>
<dbReference type="RefSeq" id="WP_138123745.1">
    <property type="nucleotide sequence ID" value="NZ_SWLG01000003.1"/>
</dbReference>
<dbReference type="Gene3D" id="3.40.50.2020">
    <property type="match status" value="2"/>
</dbReference>
<keyword evidence="7 12" id="KW-0067">ATP-binding</keyword>
<comment type="similarity">
    <text evidence="11 12">Belongs to the ribose-phosphate pyrophosphokinase family. Class I subfamily.</text>
</comment>
<evidence type="ECO:0000256" key="5">
    <source>
        <dbReference type="ARBA" id="ARBA00022741"/>
    </source>
</evidence>
<evidence type="ECO:0000256" key="1">
    <source>
        <dbReference type="ARBA" id="ARBA00004996"/>
    </source>
</evidence>
<dbReference type="FunFam" id="3.40.50.2020:FF:000001">
    <property type="entry name" value="Ribose-phosphate pyrophosphokinase"/>
    <property type="match status" value="1"/>
</dbReference>
<dbReference type="EC" id="2.7.6.1" evidence="12"/>
<comment type="caution">
    <text evidence="12">Part of a set of proteins in which some residues (ACT_SITE, NP_BIND, REGION and BINDING) are not conserved.</text>
</comment>
<comment type="caution">
    <text evidence="12">Lacks conserved residue(s) required for the propagation of feature annotation.</text>
</comment>
<feature type="binding site" evidence="12">
    <location>
        <begin position="41"/>
        <end position="43"/>
    </location>
    <ligand>
        <name>ATP</name>
        <dbReference type="ChEBI" id="CHEBI:30616"/>
    </ligand>
</feature>
<dbReference type="SMART" id="SM01400">
    <property type="entry name" value="Pribosyltran_N"/>
    <property type="match status" value="1"/>
</dbReference>
<evidence type="ECO:0000256" key="7">
    <source>
        <dbReference type="ARBA" id="ARBA00022840"/>
    </source>
</evidence>
<evidence type="ECO:0000256" key="2">
    <source>
        <dbReference type="ARBA" id="ARBA00022679"/>
    </source>
</evidence>
<protein>
    <recommendedName>
        <fullName evidence="12">Putative ribose-phosphate pyrophosphokinase</fullName>
        <shortName evidence="12">RPPK</shortName>
        <ecNumber evidence="12">2.7.6.1</ecNumber>
    </recommendedName>
    <alternativeName>
        <fullName evidence="12">5-phospho-D-ribosyl alpha-1-diphosphate synthase</fullName>
    </alternativeName>
    <alternativeName>
        <fullName evidence="12">Phosphoribosyl diphosphate synthase</fullName>
    </alternativeName>
    <alternativeName>
        <fullName evidence="12">Phosphoribosyl pyrophosphate synthase</fullName>
        <shortName evidence="12">P-Rib-PP synthase</shortName>
        <shortName evidence="12">PRPP synthase</shortName>
        <shortName evidence="12">PRPPase</shortName>
    </alternativeName>
</protein>
<reference evidence="14 15" key="1">
    <citation type="submission" date="2019-04" db="EMBL/GenBank/DDBJ databases">
        <title>Bacillus caeni sp. nov., a bacterium isolated from mangrove sediment.</title>
        <authorList>
            <person name="Huang H."/>
            <person name="Mo K."/>
            <person name="Hu Y."/>
        </authorList>
    </citation>
    <scope>NUCLEOTIDE SEQUENCE [LARGE SCALE GENOMIC DNA]</scope>
    <source>
        <strain evidence="14 15">HB172195</strain>
    </source>
</reference>
<gene>
    <name evidence="12" type="primary">prs</name>
    <name evidence="14" type="ORF">FCL54_04750</name>
</gene>
<feature type="binding site" evidence="12">
    <location>
        <position position="134"/>
    </location>
    <ligand>
        <name>Mg(2+)</name>
        <dbReference type="ChEBI" id="CHEBI:18420"/>
    </ligand>
</feature>
<dbReference type="PANTHER" id="PTHR10210:SF41">
    <property type="entry name" value="RIBOSE-PHOSPHATE PYROPHOSPHOKINASE 1, CHLOROPLASTIC"/>
    <property type="match status" value="1"/>
</dbReference>
<dbReference type="InterPro" id="IPR029057">
    <property type="entry name" value="PRTase-like"/>
</dbReference>
<accession>A0A5R9F600</accession>
<keyword evidence="2 12" id="KW-0808">Transferase</keyword>
<sequence>MGNFDSKVRVFTLNSNPELTEEIVSYLGLEMGDSSVKRFSDGEVHLNIEESVRGYDTYLVQSLGRNGNEYIMELLIMIDAMIRASAKTINVVLPYYGYARQDRKKGARQPITAKLIANLLEEAGATRVITVDLHAAQIEGFFNIPVDQLTGIPILADYIAEKALDDVVVVAPDNSSVLRARKLANRLNMPIAFIDRRSYEIHDPEKLSIIGNVEGKTAVIIDDMVDTAINVVLTADVLKAHGAKDIYACFTHAVLSDGAVNRITESIIKEVVVTNTIPLLEEMKTEKMTVLSIAPMLGEAIKRVQNQQSISRMLD</sequence>
<feature type="binding site" evidence="12">
    <location>
        <position position="222"/>
    </location>
    <ligand>
        <name>D-ribose 5-phosphate</name>
        <dbReference type="ChEBI" id="CHEBI:78346"/>
    </ligand>
</feature>
<dbReference type="GO" id="GO:0005737">
    <property type="term" value="C:cytoplasm"/>
    <property type="evidence" value="ECO:0007669"/>
    <property type="project" value="UniProtKB-SubCell"/>
</dbReference>
<keyword evidence="12" id="KW-0963">Cytoplasm</keyword>
<feature type="binding site" evidence="12">
    <location>
        <position position="173"/>
    </location>
    <ligand>
        <name>Mg(2+)</name>
        <dbReference type="ChEBI" id="CHEBI:18420"/>
    </ligand>
</feature>
<evidence type="ECO:0000313" key="15">
    <source>
        <dbReference type="Proteomes" id="UP000308230"/>
    </source>
</evidence>
<evidence type="ECO:0000256" key="10">
    <source>
        <dbReference type="ARBA" id="ARBA00054914"/>
    </source>
</evidence>
<dbReference type="OrthoDB" id="9777067at2"/>
<dbReference type="GO" id="GO:0000287">
    <property type="term" value="F:magnesium ion binding"/>
    <property type="evidence" value="ECO:0007669"/>
    <property type="project" value="UniProtKB-UniRule"/>
</dbReference>
<dbReference type="Pfam" id="PF13793">
    <property type="entry name" value="Pribosyltran_N"/>
    <property type="match status" value="1"/>
</dbReference>
<dbReference type="Proteomes" id="UP000308230">
    <property type="component" value="Unassembled WGS sequence"/>
</dbReference>
<dbReference type="InterPro" id="IPR005946">
    <property type="entry name" value="Rib-P_diPkinase"/>
</dbReference>
<evidence type="ECO:0000256" key="11">
    <source>
        <dbReference type="ARBA" id="ARBA00061444"/>
    </source>
</evidence>
<dbReference type="AlphaFoldDB" id="A0A5R9F600"/>
<keyword evidence="6 12" id="KW-0418">Kinase</keyword>
<dbReference type="NCBIfam" id="TIGR01251">
    <property type="entry name" value="ribP_PPkin"/>
    <property type="match status" value="1"/>
</dbReference>
<dbReference type="CDD" id="cd06223">
    <property type="entry name" value="PRTases_typeI"/>
    <property type="match status" value="1"/>
</dbReference>
<comment type="cofactor">
    <cofactor evidence="12">
        <name>Mg(2+)</name>
        <dbReference type="ChEBI" id="CHEBI:18420"/>
    </cofactor>
    <text evidence="12">Binds 2 Mg(2+) ions per subunit.</text>
</comment>
<keyword evidence="8 12" id="KW-0460">Magnesium</keyword>
<dbReference type="EMBL" id="SWLG01000003">
    <property type="protein sequence ID" value="TLS38451.1"/>
    <property type="molecule type" value="Genomic_DNA"/>
</dbReference>